<comment type="pathway">
    <text evidence="2">Siderophore biosynthesis.</text>
</comment>
<evidence type="ECO:0000313" key="16">
    <source>
        <dbReference type="EMBL" id="GAA3395040.1"/>
    </source>
</evidence>
<dbReference type="RefSeq" id="WP_345732235.1">
    <property type="nucleotide sequence ID" value="NZ_BAAAYN010000047.1"/>
</dbReference>
<dbReference type="SUPFAM" id="SSF51905">
    <property type="entry name" value="FAD/NAD(P)-binding domain"/>
    <property type="match status" value="2"/>
</dbReference>
<evidence type="ECO:0000256" key="9">
    <source>
        <dbReference type="ARBA" id="ARBA00023002"/>
    </source>
</evidence>
<evidence type="ECO:0000256" key="14">
    <source>
        <dbReference type="ARBA" id="ARBA00032738"/>
    </source>
</evidence>
<evidence type="ECO:0000256" key="12">
    <source>
        <dbReference type="ARBA" id="ARBA00031158"/>
    </source>
</evidence>
<evidence type="ECO:0000256" key="7">
    <source>
        <dbReference type="ARBA" id="ARBA00022827"/>
    </source>
</evidence>
<organism evidence="16 17">
    <name type="scientific">Cryptosporangium minutisporangium</name>
    <dbReference type="NCBI Taxonomy" id="113569"/>
    <lineage>
        <taxon>Bacteria</taxon>
        <taxon>Bacillati</taxon>
        <taxon>Actinomycetota</taxon>
        <taxon>Actinomycetes</taxon>
        <taxon>Cryptosporangiales</taxon>
        <taxon>Cryptosporangiaceae</taxon>
        <taxon>Cryptosporangium</taxon>
    </lineage>
</organism>
<accession>A0ABP6T7B0</accession>
<dbReference type="EC" id="1.14.13.59" evidence="4"/>
<keyword evidence="6" id="KW-0285">Flavoprotein</keyword>
<comment type="caution">
    <text evidence="16">The sequence shown here is derived from an EMBL/GenBank/DDBJ whole genome shotgun (WGS) entry which is preliminary data.</text>
</comment>
<dbReference type="InterPro" id="IPR025700">
    <property type="entry name" value="Lys/Orn_oxygenase"/>
</dbReference>
<evidence type="ECO:0000256" key="15">
    <source>
        <dbReference type="ARBA" id="ARBA00048407"/>
    </source>
</evidence>
<dbReference type="PRINTS" id="PR00411">
    <property type="entry name" value="PNDRDTASEI"/>
</dbReference>
<comment type="catalytic activity">
    <reaction evidence="15">
        <text>L-lysine + NADPH + O2 = N(6)-hydroxy-L-lysine + NADP(+) + H2O</text>
        <dbReference type="Rhea" id="RHEA:23228"/>
        <dbReference type="ChEBI" id="CHEBI:15377"/>
        <dbReference type="ChEBI" id="CHEBI:15379"/>
        <dbReference type="ChEBI" id="CHEBI:32551"/>
        <dbReference type="ChEBI" id="CHEBI:57783"/>
        <dbReference type="ChEBI" id="CHEBI:57820"/>
        <dbReference type="ChEBI" id="CHEBI:58349"/>
        <dbReference type="EC" id="1.14.13.59"/>
    </reaction>
</comment>
<sequence>MSERGLDLVGIGFGPSNLAMAIAVAEHNSRPRGAEQGPEGTVAARFLERQPEFGWHRGMLLEDATMQVSFLKDLVTLRNPTSEFSFLRYLHDRDRLVDFINHKTLFPLRVEFHDYFTWAASQVADQVSYDTEVISVLPVAEDPVENGVITAVDVVARSAGAIVTHRARNLVVGTGLRPRMPAGVQQSARVWHSSDLLRNVDSIRGTEPRRLVVVGAGQSAAEAVAFLHEQFPSAEVCAVISRYGYSPADDSSFANRIFDPDAVDEYFDAPAEVKQAMMAYHGNTNYSVVDIDLIQELYRRTYREKVLGRERLRMLNLTRTAAVEENAGSLAVTLQSLVSGERTVLDADVAVFATGYDEADPYAVLGELGDLCLRDAYGRPQVGRDYRALTDPRLRCGIYLQGGTEHTHGISSALLSNTAVRVGEVLDSVLHRRAASVLMAA</sequence>
<keyword evidence="9" id="KW-0560">Oxidoreductase</keyword>
<evidence type="ECO:0000256" key="6">
    <source>
        <dbReference type="ARBA" id="ARBA00022630"/>
    </source>
</evidence>
<evidence type="ECO:0000256" key="5">
    <source>
        <dbReference type="ARBA" id="ARBA00016406"/>
    </source>
</evidence>
<evidence type="ECO:0000256" key="2">
    <source>
        <dbReference type="ARBA" id="ARBA00004924"/>
    </source>
</evidence>
<name>A0ABP6T7B0_9ACTN</name>
<dbReference type="PANTHER" id="PTHR42802">
    <property type="entry name" value="MONOOXYGENASE"/>
    <property type="match status" value="1"/>
</dbReference>
<dbReference type="PANTHER" id="PTHR42802:SF1">
    <property type="entry name" value="L-ORNITHINE N(5)-MONOOXYGENASE"/>
    <property type="match status" value="1"/>
</dbReference>
<evidence type="ECO:0000256" key="11">
    <source>
        <dbReference type="ARBA" id="ARBA00029939"/>
    </source>
</evidence>
<dbReference type="EMBL" id="BAAAYN010000047">
    <property type="protein sequence ID" value="GAA3395040.1"/>
    <property type="molecule type" value="Genomic_DNA"/>
</dbReference>
<dbReference type="Proteomes" id="UP001501676">
    <property type="component" value="Unassembled WGS sequence"/>
</dbReference>
<keyword evidence="17" id="KW-1185">Reference proteome</keyword>
<protein>
    <recommendedName>
        <fullName evidence="5">L-lysine N6-monooxygenase MbtG</fullName>
        <ecNumber evidence="4">1.14.13.59</ecNumber>
    </recommendedName>
    <alternativeName>
        <fullName evidence="14">Lysine 6-N-hydroxylase</fullName>
    </alternativeName>
    <alternativeName>
        <fullName evidence="13">Lysine N6-hydroxylase</fullName>
    </alternativeName>
    <alternativeName>
        <fullName evidence="11">Lysine-N-oxygenase</fullName>
    </alternativeName>
    <alternativeName>
        <fullName evidence="12">Mycobactin synthase protein G</fullName>
    </alternativeName>
</protein>
<evidence type="ECO:0000313" key="17">
    <source>
        <dbReference type="Proteomes" id="UP001501676"/>
    </source>
</evidence>
<comment type="cofactor">
    <cofactor evidence="1">
        <name>FAD</name>
        <dbReference type="ChEBI" id="CHEBI:57692"/>
    </cofactor>
</comment>
<evidence type="ECO:0000256" key="4">
    <source>
        <dbReference type="ARBA" id="ARBA00013076"/>
    </source>
</evidence>
<keyword evidence="7" id="KW-0274">FAD</keyword>
<comment type="similarity">
    <text evidence="3">Belongs to the lysine N(6)-hydroxylase/L-ornithine N(5)-oxygenase family.</text>
</comment>
<reference evidence="17" key="1">
    <citation type="journal article" date="2019" name="Int. J. Syst. Evol. Microbiol.">
        <title>The Global Catalogue of Microorganisms (GCM) 10K type strain sequencing project: providing services to taxonomists for standard genome sequencing and annotation.</title>
        <authorList>
            <consortium name="The Broad Institute Genomics Platform"/>
            <consortium name="The Broad Institute Genome Sequencing Center for Infectious Disease"/>
            <person name="Wu L."/>
            <person name="Ma J."/>
        </authorList>
    </citation>
    <scope>NUCLEOTIDE SEQUENCE [LARGE SCALE GENOMIC DNA]</scope>
    <source>
        <strain evidence="17">JCM 9458</strain>
    </source>
</reference>
<dbReference type="Gene3D" id="3.50.50.60">
    <property type="entry name" value="FAD/NAD(P)-binding domain"/>
    <property type="match status" value="1"/>
</dbReference>
<proteinExistence type="inferred from homology"/>
<evidence type="ECO:0000256" key="13">
    <source>
        <dbReference type="ARBA" id="ARBA00032493"/>
    </source>
</evidence>
<keyword evidence="10" id="KW-0503">Monooxygenase</keyword>
<evidence type="ECO:0000256" key="1">
    <source>
        <dbReference type="ARBA" id="ARBA00001974"/>
    </source>
</evidence>
<dbReference type="PRINTS" id="PR00368">
    <property type="entry name" value="FADPNR"/>
</dbReference>
<keyword evidence="8" id="KW-0521">NADP</keyword>
<evidence type="ECO:0000256" key="3">
    <source>
        <dbReference type="ARBA" id="ARBA00007588"/>
    </source>
</evidence>
<dbReference type="Pfam" id="PF13434">
    <property type="entry name" value="Lys_Orn_oxgnase"/>
    <property type="match status" value="1"/>
</dbReference>
<dbReference type="InterPro" id="IPR036188">
    <property type="entry name" value="FAD/NAD-bd_sf"/>
</dbReference>
<gene>
    <name evidence="16" type="ORF">GCM10020369_66670</name>
</gene>
<evidence type="ECO:0000256" key="10">
    <source>
        <dbReference type="ARBA" id="ARBA00023033"/>
    </source>
</evidence>
<evidence type="ECO:0000256" key="8">
    <source>
        <dbReference type="ARBA" id="ARBA00022857"/>
    </source>
</evidence>